<dbReference type="InterPro" id="IPR003961">
    <property type="entry name" value="FN3_dom"/>
</dbReference>
<name>A0A6M0IC56_9BACT</name>
<keyword evidence="7" id="KW-0482">Metalloprotease</keyword>
<feature type="domain" description="Fibronectin type-III" evidence="10">
    <location>
        <begin position="311"/>
        <end position="403"/>
    </location>
</feature>
<proteinExistence type="inferred from homology"/>
<accession>A0A6M0IC56</accession>
<dbReference type="SUPFAM" id="SSF55486">
    <property type="entry name" value="Metalloproteases ('zincins'), catalytic domain"/>
    <property type="match status" value="1"/>
</dbReference>
<protein>
    <recommendedName>
        <fullName evidence="10">Fibronectin type-III domain-containing protein</fullName>
    </recommendedName>
</protein>
<keyword evidence="4 9" id="KW-0732">Signal</keyword>
<dbReference type="Pfam" id="PF20009">
    <property type="entry name" value="GEVED"/>
    <property type="match status" value="1"/>
</dbReference>
<keyword evidence="2" id="KW-0645">Protease</keyword>
<reference evidence="11 12" key="1">
    <citation type="submission" date="2020-02" db="EMBL/GenBank/DDBJ databases">
        <title>Draft genome sequence of two Spirosoma agri KCTC 52727 and Spirosoma terrae KCTC 52035.</title>
        <authorList>
            <person name="Rojas J."/>
            <person name="Ambika Manirajan B."/>
            <person name="Ratering S."/>
            <person name="Suarez C."/>
            <person name="Schnell S."/>
        </authorList>
    </citation>
    <scope>NUCLEOTIDE SEQUENCE [LARGE SCALE GENOMIC DNA]</scope>
    <source>
        <strain evidence="11 12">KCTC 52727</strain>
    </source>
</reference>
<dbReference type="AlphaFoldDB" id="A0A6M0IC56"/>
<evidence type="ECO:0000313" key="11">
    <source>
        <dbReference type="EMBL" id="NEU65335.1"/>
    </source>
</evidence>
<keyword evidence="6" id="KW-0862">Zinc</keyword>
<organism evidence="11 12">
    <name type="scientific">Spirosoma agri</name>
    <dbReference type="NCBI Taxonomy" id="1987381"/>
    <lineage>
        <taxon>Bacteria</taxon>
        <taxon>Pseudomonadati</taxon>
        <taxon>Bacteroidota</taxon>
        <taxon>Cytophagia</taxon>
        <taxon>Cytophagales</taxon>
        <taxon>Cytophagaceae</taxon>
        <taxon>Spirosoma</taxon>
    </lineage>
</organism>
<dbReference type="Gene3D" id="2.60.40.10">
    <property type="entry name" value="Immunoglobulins"/>
    <property type="match status" value="1"/>
</dbReference>
<keyword evidence="12" id="KW-1185">Reference proteome</keyword>
<dbReference type="PANTHER" id="PTHR47466">
    <property type="match status" value="1"/>
</dbReference>
<evidence type="ECO:0000256" key="7">
    <source>
        <dbReference type="ARBA" id="ARBA00023049"/>
    </source>
</evidence>
<evidence type="ECO:0000256" key="6">
    <source>
        <dbReference type="ARBA" id="ARBA00022833"/>
    </source>
</evidence>
<dbReference type="InterPro" id="IPR045474">
    <property type="entry name" value="GEVED"/>
</dbReference>
<dbReference type="EMBL" id="JAAGNZ010000001">
    <property type="protein sequence ID" value="NEU65335.1"/>
    <property type="molecule type" value="Genomic_DNA"/>
</dbReference>
<dbReference type="InterPro" id="IPR024079">
    <property type="entry name" value="MetalloPept_cat_dom_sf"/>
</dbReference>
<evidence type="ECO:0000256" key="8">
    <source>
        <dbReference type="ARBA" id="ARBA00023157"/>
    </source>
</evidence>
<dbReference type="GO" id="GO:0046872">
    <property type="term" value="F:metal ion binding"/>
    <property type="evidence" value="ECO:0007669"/>
    <property type="project" value="UniProtKB-KW"/>
</dbReference>
<dbReference type="PANTHER" id="PTHR47466:SF1">
    <property type="entry name" value="METALLOPROTEASE MEP1 (AFU_ORTHOLOGUE AFUA_1G07730)-RELATED"/>
    <property type="match status" value="1"/>
</dbReference>
<dbReference type="GO" id="GO:0008237">
    <property type="term" value="F:metallopeptidase activity"/>
    <property type="evidence" value="ECO:0007669"/>
    <property type="project" value="UniProtKB-KW"/>
</dbReference>
<comment type="similarity">
    <text evidence="1">Belongs to the peptidase M43B family.</text>
</comment>
<evidence type="ECO:0000256" key="3">
    <source>
        <dbReference type="ARBA" id="ARBA00022723"/>
    </source>
</evidence>
<feature type="signal peptide" evidence="9">
    <location>
        <begin position="1"/>
        <end position="24"/>
    </location>
</feature>
<dbReference type="Pfam" id="PF05572">
    <property type="entry name" value="Peptidase_M43"/>
    <property type="match status" value="1"/>
</dbReference>
<dbReference type="InterPro" id="IPR013783">
    <property type="entry name" value="Ig-like_fold"/>
</dbReference>
<sequence>MTHTYRLWYLLSGLLSVVVTTSLAQKVTQITSEECGTPTPSKEAIETAERAIVQLKQAMTNSIPPSVVNIPIKAHIIRRSNGTGGLNEATLNAAITAMNTNYQPVNLQFFLCNGVHYIDSDALFDCDVDTENAQLVLNNVNDALNIYFANTLTAGSSALNGIAAFPSGVASQNRIILYNGAVSNGSTLPHEVGHYFNLYHTHETAIANELVTRGSGANCTSAGDLLCDTPADPCCYFYNASNCTYTGTAVDANGQTYSPLINNLMSYYTTCRTQFTSGQYNRMGDGYTYRLSLMQSSGAYVYNCSSVAIAAPTNVSVTPATSCTSNSLITWTDNSTNENGFIVERSTSPTTGFVAIAAVAANTTSTSTTDPAPLAGLQAYYRVVAANSKAAPSATVAVTSANLVCYCQPGATNCSLGDQISNFTLKSSTSTLINNSSTCGANGFSDFTAISATVTAGTAYTLVVTNPGQYPEGFTVWIDANQDKTFDASEIVFQSATTTQQAVQQGTFVLPVDMLAGQTRLRIRQRDDSSGGVPTSPCASYGYGETEDYTLVIPAAAVASTASGNWSSGSTWATNQVPTLTDDVTINPPHTVTLPTGYTGKAKKLKLQGNVTFQTDSKLQIGQ</sequence>
<dbReference type="RefSeq" id="WP_164034680.1">
    <property type="nucleotide sequence ID" value="NZ_JAAGNZ010000001.1"/>
</dbReference>
<keyword evidence="3" id="KW-0479">Metal-binding</keyword>
<evidence type="ECO:0000259" key="10">
    <source>
        <dbReference type="PROSITE" id="PS50853"/>
    </source>
</evidence>
<dbReference type="Proteomes" id="UP000477386">
    <property type="component" value="Unassembled WGS sequence"/>
</dbReference>
<evidence type="ECO:0000256" key="9">
    <source>
        <dbReference type="SAM" id="SignalP"/>
    </source>
</evidence>
<keyword evidence="5" id="KW-0378">Hydrolase</keyword>
<evidence type="ECO:0000256" key="1">
    <source>
        <dbReference type="ARBA" id="ARBA00008721"/>
    </source>
</evidence>
<gene>
    <name evidence="11" type="ORF">GK091_00420</name>
</gene>
<dbReference type="GO" id="GO:0006508">
    <property type="term" value="P:proteolysis"/>
    <property type="evidence" value="ECO:0007669"/>
    <property type="project" value="UniProtKB-KW"/>
</dbReference>
<feature type="chain" id="PRO_5027123320" description="Fibronectin type-III domain-containing protein" evidence="9">
    <location>
        <begin position="25"/>
        <end position="623"/>
    </location>
</feature>
<dbReference type="Gene3D" id="3.40.390.10">
    <property type="entry name" value="Collagenase (Catalytic Domain)"/>
    <property type="match status" value="1"/>
</dbReference>
<dbReference type="InterPro" id="IPR008754">
    <property type="entry name" value="Peptidase_M43"/>
</dbReference>
<evidence type="ECO:0000313" key="12">
    <source>
        <dbReference type="Proteomes" id="UP000477386"/>
    </source>
</evidence>
<keyword evidence="8" id="KW-1015">Disulfide bond</keyword>
<evidence type="ECO:0000256" key="2">
    <source>
        <dbReference type="ARBA" id="ARBA00022670"/>
    </source>
</evidence>
<evidence type="ECO:0000256" key="4">
    <source>
        <dbReference type="ARBA" id="ARBA00022729"/>
    </source>
</evidence>
<comment type="caution">
    <text evidence="11">The sequence shown here is derived from an EMBL/GenBank/DDBJ whole genome shotgun (WGS) entry which is preliminary data.</text>
</comment>
<evidence type="ECO:0000256" key="5">
    <source>
        <dbReference type="ARBA" id="ARBA00022801"/>
    </source>
</evidence>
<dbReference type="PROSITE" id="PS50853">
    <property type="entry name" value="FN3"/>
    <property type="match status" value="1"/>
</dbReference>